<protein>
    <recommendedName>
        <fullName evidence="3">Secreted protein</fullName>
    </recommendedName>
</protein>
<organism evidence="1 2">
    <name type="scientific">Lentzea indica</name>
    <dbReference type="NCBI Taxonomy" id="2604800"/>
    <lineage>
        <taxon>Bacteria</taxon>
        <taxon>Bacillati</taxon>
        <taxon>Actinomycetota</taxon>
        <taxon>Actinomycetes</taxon>
        <taxon>Pseudonocardiales</taxon>
        <taxon>Pseudonocardiaceae</taxon>
        <taxon>Lentzea</taxon>
    </lineage>
</organism>
<proteinExistence type="predicted"/>
<evidence type="ECO:0008006" key="3">
    <source>
        <dbReference type="Google" id="ProtNLM"/>
    </source>
</evidence>
<accession>A0ABX1FZZ5</accession>
<evidence type="ECO:0000313" key="1">
    <source>
        <dbReference type="EMBL" id="NKE64121.1"/>
    </source>
</evidence>
<dbReference type="RefSeq" id="WP_167980654.1">
    <property type="nucleotide sequence ID" value="NZ_VSRL01000556.1"/>
</dbReference>
<reference evidence="1 2" key="1">
    <citation type="submission" date="2019-08" db="EMBL/GenBank/DDBJ databases">
        <title>Lentzea from Indian Himalayas.</title>
        <authorList>
            <person name="Mandal S."/>
            <person name="Mallick Gupta A."/>
            <person name="Maiti P.K."/>
            <person name="Sarkar J."/>
            <person name="Mandal S."/>
        </authorList>
    </citation>
    <scope>NUCLEOTIDE SEQUENCE [LARGE SCALE GENOMIC DNA]</scope>
    <source>
        <strain evidence="1 2">PSKA42</strain>
    </source>
</reference>
<name>A0ABX1FZZ5_9PSEU</name>
<gene>
    <name evidence="1" type="ORF">FXN61_48545</name>
</gene>
<evidence type="ECO:0000313" key="2">
    <source>
        <dbReference type="Proteomes" id="UP001515943"/>
    </source>
</evidence>
<sequence length="208" mass="23757">MALELVHAQHLGALLLSALLLSARRLLALELVNTQHLGALLLGALRLGTGWLGTRRLSALWLLALELVDAQHLSALRFRTRVFLTLVRTLRLRLLRSDGLVEPRRLRLRQLIDPRRLGVGGHARARVPSLGSPVFNFARRDRQFRRLLVLPVDNFRPVDNVRLGHHAGLVALGLHHRRGLAFLPWRDPHRRSPRRLRLLRLGTRRLNP</sequence>
<dbReference type="EMBL" id="VSRL01000556">
    <property type="protein sequence ID" value="NKE64121.1"/>
    <property type="molecule type" value="Genomic_DNA"/>
</dbReference>
<dbReference type="Proteomes" id="UP001515943">
    <property type="component" value="Unassembled WGS sequence"/>
</dbReference>
<comment type="caution">
    <text evidence="1">The sequence shown here is derived from an EMBL/GenBank/DDBJ whole genome shotgun (WGS) entry which is preliminary data.</text>
</comment>
<keyword evidence="2" id="KW-1185">Reference proteome</keyword>